<dbReference type="EMBL" id="PGCI01001139">
    <property type="protein sequence ID" value="PLW07329.1"/>
    <property type="molecule type" value="Genomic_DNA"/>
</dbReference>
<evidence type="ECO:0000313" key="2">
    <source>
        <dbReference type="EMBL" id="PLW07329.1"/>
    </source>
</evidence>
<dbReference type="Proteomes" id="UP000235392">
    <property type="component" value="Unassembled WGS sequence"/>
</dbReference>
<comment type="caution">
    <text evidence="2">The sequence shown here is derived from an EMBL/GenBank/DDBJ whole genome shotgun (WGS) entry which is preliminary data.</text>
</comment>
<feature type="transmembrane region" description="Helical" evidence="1">
    <location>
        <begin position="35"/>
        <end position="56"/>
    </location>
</feature>
<sequence length="125" mass="13833">MFMLEFAIWGFGASYGVLLDFYLHSKFQSEPGASIILPSVGTVNTGIMASLVPVITTVTNIFPRSKFPITYVGLVVFLTSVFLSSFAQSSYAGRRSMLSSPEIKHHLKRRKSMAPSEQHSEMLPL</sequence>
<evidence type="ECO:0000313" key="3">
    <source>
        <dbReference type="Proteomes" id="UP000235392"/>
    </source>
</evidence>
<feature type="transmembrane region" description="Helical" evidence="1">
    <location>
        <begin position="68"/>
        <end position="87"/>
    </location>
</feature>
<reference evidence="2 3" key="1">
    <citation type="submission" date="2017-11" db="EMBL/GenBank/DDBJ databases">
        <title>De novo assembly and phasing of dikaryotic genomes from two isolates of Puccinia coronata f. sp. avenae, the causal agent of oat crown rust.</title>
        <authorList>
            <person name="Miller M.E."/>
            <person name="Zhang Y."/>
            <person name="Omidvar V."/>
            <person name="Sperschneider J."/>
            <person name="Schwessinger B."/>
            <person name="Raley C."/>
            <person name="Palmer J.M."/>
            <person name="Garnica D."/>
            <person name="Upadhyaya N."/>
            <person name="Rathjen J."/>
            <person name="Taylor J.M."/>
            <person name="Park R.F."/>
            <person name="Dodds P.N."/>
            <person name="Hirsch C.D."/>
            <person name="Kianian S.F."/>
            <person name="Figueroa M."/>
        </authorList>
    </citation>
    <scope>NUCLEOTIDE SEQUENCE [LARGE SCALE GENOMIC DNA]</scope>
    <source>
        <strain evidence="2">12SD80</strain>
    </source>
</reference>
<evidence type="ECO:0000256" key="1">
    <source>
        <dbReference type="SAM" id="Phobius"/>
    </source>
</evidence>
<accession>A0A2N5S285</accession>
<keyword evidence="1" id="KW-0812">Transmembrane</keyword>
<proteinExistence type="predicted"/>
<gene>
    <name evidence="2" type="ORF">PCASD_23522</name>
</gene>
<name>A0A2N5S285_9BASI</name>
<feature type="transmembrane region" description="Helical" evidence="1">
    <location>
        <begin position="6"/>
        <end position="23"/>
    </location>
</feature>
<keyword evidence="1" id="KW-1133">Transmembrane helix</keyword>
<protein>
    <submittedName>
        <fullName evidence="2">Uncharacterized protein</fullName>
    </submittedName>
</protein>
<dbReference type="AlphaFoldDB" id="A0A2N5S285"/>
<organism evidence="2 3">
    <name type="scientific">Puccinia coronata f. sp. avenae</name>
    <dbReference type="NCBI Taxonomy" id="200324"/>
    <lineage>
        <taxon>Eukaryota</taxon>
        <taxon>Fungi</taxon>
        <taxon>Dikarya</taxon>
        <taxon>Basidiomycota</taxon>
        <taxon>Pucciniomycotina</taxon>
        <taxon>Pucciniomycetes</taxon>
        <taxon>Pucciniales</taxon>
        <taxon>Pucciniaceae</taxon>
        <taxon>Puccinia</taxon>
    </lineage>
</organism>
<keyword evidence="1" id="KW-0472">Membrane</keyword>